<gene>
    <name evidence="2" type="ORF">C0J00_08290</name>
</gene>
<sequence>MGLKKTLAASAIAFLAYKTFQKRHELSETYSTEKARLASMNKDKDNIQKQLAIIKTELAKINEIGEDTHHKVRVFQKDLEPRLEIIKENTNHIQKKLDKR</sequence>
<reference evidence="2 3" key="1">
    <citation type="submission" date="2017-12" db="EMBL/GenBank/DDBJ databases">
        <authorList>
            <person name="Hurst M.R.H."/>
        </authorList>
    </citation>
    <scope>NUCLEOTIDE SEQUENCE [LARGE SCALE GENOMIC DNA]</scope>
    <source>
        <strain evidence="2 3">TH11417</strain>
    </source>
</reference>
<dbReference type="OrthoDB" id="2235857at2"/>
<keyword evidence="1" id="KW-0175">Coiled coil</keyword>
<protein>
    <submittedName>
        <fullName evidence="2">Uncharacterized protein</fullName>
    </submittedName>
</protein>
<proteinExistence type="predicted"/>
<name>A0A2L0D5L5_9STRE</name>
<evidence type="ECO:0000313" key="3">
    <source>
        <dbReference type="Proteomes" id="UP000238956"/>
    </source>
</evidence>
<feature type="coiled-coil region" evidence="1">
    <location>
        <begin position="30"/>
        <end position="64"/>
    </location>
</feature>
<keyword evidence="3" id="KW-1185">Reference proteome</keyword>
<dbReference type="RefSeq" id="WP_104968416.1">
    <property type="nucleotide sequence ID" value="NZ_CP025536.1"/>
</dbReference>
<organism evidence="2 3">
    <name type="scientific">Streptococcus pluranimalium</name>
    <dbReference type="NCBI Taxonomy" id="82348"/>
    <lineage>
        <taxon>Bacteria</taxon>
        <taxon>Bacillati</taxon>
        <taxon>Bacillota</taxon>
        <taxon>Bacilli</taxon>
        <taxon>Lactobacillales</taxon>
        <taxon>Streptococcaceae</taxon>
        <taxon>Streptococcus</taxon>
    </lineage>
</organism>
<accession>A0A2L0D5L5</accession>
<reference evidence="2 3" key="2">
    <citation type="submission" date="2018-02" db="EMBL/GenBank/DDBJ databases">
        <title>Whole genome sequencing analysis of Streptococcus pluranimalium isolated from cattle infected mastitis in China.</title>
        <authorList>
            <person name="Zhang J.-R."/>
            <person name="Hu G.-Z."/>
        </authorList>
    </citation>
    <scope>NUCLEOTIDE SEQUENCE [LARGE SCALE GENOMIC DNA]</scope>
    <source>
        <strain evidence="2 3">TH11417</strain>
    </source>
</reference>
<dbReference type="GeneID" id="98393901"/>
<evidence type="ECO:0000256" key="1">
    <source>
        <dbReference type="SAM" id="Coils"/>
    </source>
</evidence>
<dbReference type="AlphaFoldDB" id="A0A2L0D5L5"/>
<evidence type="ECO:0000313" key="2">
    <source>
        <dbReference type="EMBL" id="AUW97097.1"/>
    </source>
</evidence>
<dbReference type="KEGG" id="splr:C0J00_08290"/>
<dbReference type="Proteomes" id="UP000238956">
    <property type="component" value="Chromosome"/>
</dbReference>
<dbReference type="EMBL" id="CP025536">
    <property type="protein sequence ID" value="AUW97097.1"/>
    <property type="molecule type" value="Genomic_DNA"/>
</dbReference>